<accession>A0A0N5CIQ1</accession>
<evidence type="ECO:0000256" key="1">
    <source>
        <dbReference type="SAM" id="MobiDB-lite"/>
    </source>
</evidence>
<evidence type="ECO:0000313" key="2">
    <source>
        <dbReference type="Proteomes" id="UP000046392"/>
    </source>
</evidence>
<feature type="compositionally biased region" description="Basic residues" evidence="1">
    <location>
        <begin position="82"/>
        <end position="91"/>
    </location>
</feature>
<dbReference type="AlphaFoldDB" id="A0A0N5CIQ1"/>
<sequence>MEHLHGDTNIIEKTTNSHRYTRQMERCNARFLKLSPASLKYATPNTDEIAIQPKKGRGRPKKTTTMNDGSTLAIAPQTQQPKRGRRRPKKH</sequence>
<proteinExistence type="predicted"/>
<dbReference type="WBParaSite" id="SPAL_0001770600.1">
    <property type="protein sequence ID" value="SPAL_0001770600.1"/>
    <property type="gene ID" value="SPAL_0001770600"/>
</dbReference>
<organism evidence="2 3">
    <name type="scientific">Strongyloides papillosus</name>
    <name type="common">Intestinal threadworm</name>
    <dbReference type="NCBI Taxonomy" id="174720"/>
    <lineage>
        <taxon>Eukaryota</taxon>
        <taxon>Metazoa</taxon>
        <taxon>Ecdysozoa</taxon>
        <taxon>Nematoda</taxon>
        <taxon>Chromadorea</taxon>
        <taxon>Rhabditida</taxon>
        <taxon>Tylenchina</taxon>
        <taxon>Panagrolaimomorpha</taxon>
        <taxon>Strongyloidoidea</taxon>
        <taxon>Strongyloididae</taxon>
        <taxon>Strongyloides</taxon>
    </lineage>
</organism>
<dbReference type="Proteomes" id="UP000046392">
    <property type="component" value="Unplaced"/>
</dbReference>
<name>A0A0N5CIQ1_STREA</name>
<dbReference type="InterPro" id="IPR017956">
    <property type="entry name" value="AT_hook_DNA-bd_motif"/>
</dbReference>
<feature type="region of interest" description="Disordered" evidence="1">
    <location>
        <begin position="46"/>
        <end position="91"/>
    </location>
</feature>
<dbReference type="PRINTS" id="PR00929">
    <property type="entry name" value="ATHOOK"/>
</dbReference>
<reference evidence="3" key="1">
    <citation type="submission" date="2017-02" db="UniProtKB">
        <authorList>
            <consortium name="WormBaseParasite"/>
        </authorList>
    </citation>
    <scope>IDENTIFICATION</scope>
</reference>
<evidence type="ECO:0000313" key="3">
    <source>
        <dbReference type="WBParaSite" id="SPAL_0001770600.1"/>
    </source>
</evidence>
<keyword evidence="2" id="KW-1185">Reference proteome</keyword>
<protein>
    <submittedName>
        <fullName evidence="3">DDA1 domain-containing protein</fullName>
    </submittedName>
</protein>
<dbReference type="GO" id="GO:0003677">
    <property type="term" value="F:DNA binding"/>
    <property type="evidence" value="ECO:0007669"/>
    <property type="project" value="InterPro"/>
</dbReference>